<comment type="caution">
    <text evidence="1">The sequence shown here is derived from an EMBL/GenBank/DDBJ whole genome shotgun (WGS) entry which is preliminary data.</text>
</comment>
<accession>A0A2P6RCT6</accession>
<sequence>MWVALSRMCTTAVLSQDTSCNKFAAQEPRSNEETKEFVYPSFQIRISDI</sequence>
<gene>
    <name evidence="1" type="ORF">RchiOBHm_Chr3g0477091</name>
</gene>
<name>A0A2P6RCT6_ROSCH</name>
<evidence type="ECO:0000313" key="2">
    <source>
        <dbReference type="Proteomes" id="UP000238479"/>
    </source>
</evidence>
<dbReference type="Gramene" id="PRQ44243">
    <property type="protein sequence ID" value="PRQ44243"/>
    <property type="gene ID" value="RchiOBHm_Chr3g0477091"/>
</dbReference>
<dbReference type="EMBL" id="PDCK01000041">
    <property type="protein sequence ID" value="PRQ44243.1"/>
    <property type="molecule type" value="Genomic_DNA"/>
</dbReference>
<organism evidence="1 2">
    <name type="scientific">Rosa chinensis</name>
    <name type="common">China rose</name>
    <dbReference type="NCBI Taxonomy" id="74649"/>
    <lineage>
        <taxon>Eukaryota</taxon>
        <taxon>Viridiplantae</taxon>
        <taxon>Streptophyta</taxon>
        <taxon>Embryophyta</taxon>
        <taxon>Tracheophyta</taxon>
        <taxon>Spermatophyta</taxon>
        <taxon>Magnoliopsida</taxon>
        <taxon>eudicotyledons</taxon>
        <taxon>Gunneridae</taxon>
        <taxon>Pentapetalae</taxon>
        <taxon>rosids</taxon>
        <taxon>fabids</taxon>
        <taxon>Rosales</taxon>
        <taxon>Rosaceae</taxon>
        <taxon>Rosoideae</taxon>
        <taxon>Rosoideae incertae sedis</taxon>
        <taxon>Rosa</taxon>
    </lineage>
</organism>
<reference evidence="1 2" key="1">
    <citation type="journal article" date="2018" name="Nat. Genet.">
        <title>The Rosa genome provides new insights in the design of modern roses.</title>
        <authorList>
            <person name="Bendahmane M."/>
        </authorList>
    </citation>
    <scope>NUCLEOTIDE SEQUENCE [LARGE SCALE GENOMIC DNA]</scope>
    <source>
        <strain evidence="2">cv. Old Blush</strain>
    </source>
</reference>
<keyword evidence="2" id="KW-1185">Reference proteome</keyword>
<proteinExistence type="predicted"/>
<dbReference type="Proteomes" id="UP000238479">
    <property type="component" value="Chromosome 3"/>
</dbReference>
<dbReference type="AlphaFoldDB" id="A0A2P6RCT6"/>
<evidence type="ECO:0000313" key="1">
    <source>
        <dbReference type="EMBL" id="PRQ44243.1"/>
    </source>
</evidence>
<protein>
    <submittedName>
        <fullName evidence="1">Putative thioredoxin-like protein</fullName>
    </submittedName>
</protein>